<keyword evidence="3 8" id="KW-0641">Proline biosynthesis</keyword>
<comment type="catalytic activity">
    <reaction evidence="8">
        <text>L-glutamate + ATP = L-glutamyl 5-phosphate + ADP</text>
        <dbReference type="Rhea" id="RHEA:14877"/>
        <dbReference type="ChEBI" id="CHEBI:29985"/>
        <dbReference type="ChEBI" id="CHEBI:30616"/>
        <dbReference type="ChEBI" id="CHEBI:58274"/>
        <dbReference type="ChEBI" id="CHEBI:456216"/>
        <dbReference type="EC" id="2.7.2.11"/>
    </reaction>
</comment>
<dbReference type="InterPro" id="IPR011529">
    <property type="entry name" value="Glu_5kinase"/>
</dbReference>
<dbReference type="InterPro" id="IPR002478">
    <property type="entry name" value="PUA"/>
</dbReference>
<dbReference type="InterPro" id="IPR019797">
    <property type="entry name" value="Glutamate_5-kinase_CS"/>
</dbReference>
<evidence type="ECO:0000256" key="5">
    <source>
        <dbReference type="ARBA" id="ARBA00022741"/>
    </source>
</evidence>
<dbReference type="InterPro" id="IPR036974">
    <property type="entry name" value="PUA_sf"/>
</dbReference>
<keyword evidence="7 8" id="KW-0067">ATP-binding</keyword>
<keyword evidence="6 8" id="KW-0418">Kinase</keyword>
<reference evidence="11" key="1">
    <citation type="journal article" date="2019" name="Int. J. Syst. Evol. Microbiol.">
        <title>The Global Catalogue of Microorganisms (GCM) 10K type strain sequencing project: providing services to taxonomists for standard genome sequencing and annotation.</title>
        <authorList>
            <consortium name="The Broad Institute Genomics Platform"/>
            <consortium name="The Broad Institute Genome Sequencing Center for Infectious Disease"/>
            <person name="Wu L."/>
            <person name="Ma J."/>
        </authorList>
    </citation>
    <scope>NUCLEOTIDE SEQUENCE [LARGE SCALE GENOMIC DNA]</scope>
    <source>
        <strain evidence="11">JCM 17388</strain>
    </source>
</reference>
<dbReference type="InterPro" id="IPR041739">
    <property type="entry name" value="G5K_ProB"/>
</dbReference>
<comment type="pathway">
    <text evidence="8">Amino-acid biosynthesis; L-proline biosynthesis; L-glutamate 5-semialdehyde from L-glutamate: step 1/2.</text>
</comment>
<keyword evidence="5 8" id="KW-0547">Nucleotide-binding</keyword>
<dbReference type="InterPro" id="IPR015947">
    <property type="entry name" value="PUA-like_sf"/>
</dbReference>
<dbReference type="SUPFAM" id="SSF88697">
    <property type="entry name" value="PUA domain-like"/>
    <property type="match status" value="1"/>
</dbReference>
<feature type="binding site" evidence="8">
    <location>
        <position position="159"/>
    </location>
    <ligand>
        <name>substrate</name>
    </ligand>
</feature>
<keyword evidence="1 8" id="KW-0963">Cytoplasm</keyword>
<name>A0ABP8AVH3_9ACTN</name>
<dbReference type="PANTHER" id="PTHR43654">
    <property type="entry name" value="GLUTAMATE 5-KINASE"/>
    <property type="match status" value="1"/>
</dbReference>
<comment type="caution">
    <text evidence="10">The sequence shown here is derived from an EMBL/GenBank/DDBJ whole genome shotgun (WGS) entry which is preliminary data.</text>
</comment>
<evidence type="ECO:0000256" key="6">
    <source>
        <dbReference type="ARBA" id="ARBA00022777"/>
    </source>
</evidence>
<evidence type="ECO:0000256" key="2">
    <source>
        <dbReference type="ARBA" id="ARBA00022605"/>
    </source>
</evidence>
<dbReference type="EC" id="2.7.2.11" evidence="8"/>
<evidence type="ECO:0000313" key="10">
    <source>
        <dbReference type="EMBL" id="GAA4191413.1"/>
    </source>
</evidence>
<evidence type="ECO:0000256" key="1">
    <source>
        <dbReference type="ARBA" id="ARBA00022490"/>
    </source>
</evidence>
<dbReference type="Gene3D" id="2.30.130.10">
    <property type="entry name" value="PUA domain"/>
    <property type="match status" value="1"/>
</dbReference>
<dbReference type="PANTHER" id="PTHR43654:SF1">
    <property type="entry name" value="ISOPENTENYL PHOSPHATE KINASE"/>
    <property type="match status" value="1"/>
</dbReference>
<feature type="domain" description="PUA" evidence="9">
    <location>
        <begin position="282"/>
        <end position="361"/>
    </location>
</feature>
<dbReference type="PIRSF" id="PIRSF000729">
    <property type="entry name" value="GK"/>
    <property type="match status" value="1"/>
</dbReference>
<dbReference type="PRINTS" id="PR00474">
    <property type="entry name" value="GLU5KINASE"/>
</dbReference>
<dbReference type="EMBL" id="BAABAQ010000004">
    <property type="protein sequence ID" value="GAA4191413.1"/>
    <property type="molecule type" value="Genomic_DNA"/>
</dbReference>
<evidence type="ECO:0000256" key="8">
    <source>
        <dbReference type="HAMAP-Rule" id="MF_00456"/>
    </source>
</evidence>
<proteinExistence type="inferred from homology"/>
<gene>
    <name evidence="8 10" type="primary">proB</name>
    <name evidence="10" type="ORF">GCM10022252_31260</name>
</gene>
<feature type="binding site" evidence="8">
    <location>
        <position position="20"/>
    </location>
    <ligand>
        <name>ATP</name>
        <dbReference type="ChEBI" id="CHEBI:30616"/>
    </ligand>
</feature>
<keyword evidence="2 8" id="KW-0028">Amino-acid biosynthesis</keyword>
<dbReference type="HAMAP" id="MF_00456">
    <property type="entry name" value="ProB"/>
    <property type="match status" value="1"/>
</dbReference>
<accession>A0ABP8AVH3</accession>
<evidence type="ECO:0000259" key="9">
    <source>
        <dbReference type="SMART" id="SM00359"/>
    </source>
</evidence>
<feature type="binding site" evidence="8">
    <location>
        <begin position="179"/>
        <end position="180"/>
    </location>
    <ligand>
        <name>ATP</name>
        <dbReference type="ChEBI" id="CHEBI:30616"/>
    </ligand>
</feature>
<dbReference type="CDD" id="cd04242">
    <property type="entry name" value="AAK_G5K_ProB"/>
    <property type="match status" value="1"/>
</dbReference>
<evidence type="ECO:0000313" key="11">
    <source>
        <dbReference type="Proteomes" id="UP001501251"/>
    </source>
</evidence>
<dbReference type="Pfam" id="PF00696">
    <property type="entry name" value="AA_kinase"/>
    <property type="match status" value="1"/>
</dbReference>
<protein>
    <recommendedName>
        <fullName evidence="8">Glutamate 5-kinase</fullName>
        <ecNumber evidence="8">2.7.2.11</ecNumber>
    </recommendedName>
    <alternativeName>
        <fullName evidence="8">Gamma-glutamyl kinase</fullName>
        <shortName evidence="8">GK</shortName>
    </alternativeName>
</protein>
<dbReference type="Pfam" id="PF01472">
    <property type="entry name" value="PUA"/>
    <property type="match status" value="1"/>
</dbReference>
<dbReference type="PROSITE" id="PS00902">
    <property type="entry name" value="GLUTAMATE_5_KINASE"/>
    <property type="match status" value="1"/>
</dbReference>
<dbReference type="Proteomes" id="UP001501251">
    <property type="component" value="Unassembled WGS sequence"/>
</dbReference>
<dbReference type="InterPro" id="IPR005715">
    <property type="entry name" value="Glu_5kinase/COase_Synthase"/>
</dbReference>
<feature type="binding site" evidence="8">
    <location>
        <position position="147"/>
    </location>
    <ligand>
        <name>substrate</name>
    </ligand>
</feature>
<evidence type="ECO:0000256" key="4">
    <source>
        <dbReference type="ARBA" id="ARBA00022679"/>
    </source>
</evidence>
<dbReference type="InterPro" id="IPR001048">
    <property type="entry name" value="Asp/Glu/Uridylate_kinase"/>
</dbReference>
<dbReference type="NCBIfam" id="TIGR01027">
    <property type="entry name" value="proB"/>
    <property type="match status" value="1"/>
</dbReference>
<sequence length="377" mass="39522">MRVVDSARERIRTASRLVVKVGSSSLTTPRGTIDVDRVDALVDVLSARRQAGTQIVLVSSGAIAAGLGPLGLPARPRDLATQQAAASVGQGVLVARYTSSFARYGLRVGQVLLTADDMMRRSHHVNAERTLARLLELGIVPVVNENDTVATDEIRFGDNDRLAALVAHLTRADALVLLSDVDALYDGDPRRPGARRLADVRGPEDLVGVELGKGGAVGTGGMITKVQAAKIATGAGVPVVLTAAAHAAQALAGTDVGTYFHPGGRHPGTRLLWLAHATTGRGRLHLDPGAVEAVVSRRKSLLPAGVTSVEGEFAAGDPVDLCGPLGRVVARGLVNFDAGEIPELLGRSTRELAASLGPEYERELIHRDDIVILESHN</sequence>
<dbReference type="PROSITE" id="PS50890">
    <property type="entry name" value="PUA"/>
    <property type="match status" value="1"/>
</dbReference>
<dbReference type="InterPro" id="IPR036393">
    <property type="entry name" value="AceGlu_kinase-like_sf"/>
</dbReference>
<evidence type="ECO:0000256" key="3">
    <source>
        <dbReference type="ARBA" id="ARBA00022650"/>
    </source>
</evidence>
<evidence type="ECO:0000256" key="7">
    <source>
        <dbReference type="ARBA" id="ARBA00022840"/>
    </source>
</evidence>
<keyword evidence="4 8" id="KW-0808">Transferase</keyword>
<comment type="subcellular location">
    <subcellularLocation>
        <location evidence="8">Cytoplasm</location>
    </subcellularLocation>
</comment>
<keyword evidence="11" id="KW-1185">Reference proteome</keyword>
<comment type="similarity">
    <text evidence="8">Belongs to the glutamate 5-kinase family.</text>
</comment>
<dbReference type="SUPFAM" id="SSF53633">
    <property type="entry name" value="Carbamate kinase-like"/>
    <property type="match status" value="1"/>
</dbReference>
<dbReference type="InterPro" id="IPR001057">
    <property type="entry name" value="Glu/AcGlu_kinase"/>
</dbReference>
<feature type="binding site" evidence="8">
    <location>
        <begin position="219"/>
        <end position="225"/>
    </location>
    <ligand>
        <name>ATP</name>
        <dbReference type="ChEBI" id="CHEBI:30616"/>
    </ligand>
</feature>
<organism evidence="10 11">
    <name type="scientific">Streptosporangium oxazolinicum</name>
    <dbReference type="NCBI Taxonomy" id="909287"/>
    <lineage>
        <taxon>Bacteria</taxon>
        <taxon>Bacillati</taxon>
        <taxon>Actinomycetota</taxon>
        <taxon>Actinomycetes</taxon>
        <taxon>Streptosporangiales</taxon>
        <taxon>Streptosporangiaceae</taxon>
        <taxon>Streptosporangium</taxon>
    </lineage>
</organism>
<dbReference type="Gene3D" id="3.40.1160.10">
    <property type="entry name" value="Acetylglutamate kinase-like"/>
    <property type="match status" value="1"/>
</dbReference>
<feature type="binding site" evidence="8">
    <location>
        <position position="60"/>
    </location>
    <ligand>
        <name>substrate</name>
    </ligand>
</feature>
<dbReference type="SMART" id="SM00359">
    <property type="entry name" value="PUA"/>
    <property type="match status" value="1"/>
</dbReference>
<dbReference type="CDD" id="cd21157">
    <property type="entry name" value="PUA_G5K"/>
    <property type="match status" value="1"/>
</dbReference>
<comment type="function">
    <text evidence="8">Catalyzes the transfer of a phosphate group to glutamate to form L-glutamate 5-phosphate.</text>
</comment>